<evidence type="ECO:0000259" key="6">
    <source>
        <dbReference type="SMART" id="SM00829"/>
    </source>
</evidence>
<sequence>MSATMRAMAIGRFGGPEELQPATLPRPEPGSGELLVRVAYAGVNPADWKTREGWLAAFFDYRFPFVPGFDLAGTVVEVGEGADASLLGRRVVAYSRQGRGEWGSYAEYAQVWAAAAVPLPDSVELAAAAALPTAGITAWEGVFEVGRLRAGQKLLVHGGAGGVGRYAIQLARHAGAEVAATCSAAKRDDVLALGAVRAFDYRDPRWPAALRDWAPEGVDLLLDAVGQGSLPDAVALVRRGGVLAPVATLVAGEPQPDARFAAERGVRVVPAMSDFARSGAQLRELVALSAAGLLQAPPLAVLPLAQAGEAQRRVQAGEVRGKLLLQVEGALP</sequence>
<organism evidence="7 8">
    <name type="scientific">Solimonas fluminis</name>
    <dbReference type="NCBI Taxonomy" id="2086571"/>
    <lineage>
        <taxon>Bacteria</taxon>
        <taxon>Pseudomonadati</taxon>
        <taxon>Pseudomonadota</taxon>
        <taxon>Gammaproteobacteria</taxon>
        <taxon>Nevskiales</taxon>
        <taxon>Nevskiaceae</taxon>
        <taxon>Solimonas</taxon>
    </lineage>
</organism>
<keyword evidence="4" id="KW-0521">NADP</keyword>
<dbReference type="Gene3D" id="3.40.50.720">
    <property type="entry name" value="NAD(P)-binding Rossmann-like Domain"/>
    <property type="match status" value="1"/>
</dbReference>
<evidence type="ECO:0000256" key="5">
    <source>
        <dbReference type="ARBA" id="ARBA00022884"/>
    </source>
</evidence>
<dbReference type="Proteomes" id="UP000238220">
    <property type="component" value="Unassembled WGS sequence"/>
</dbReference>
<dbReference type="Gene3D" id="3.90.180.10">
    <property type="entry name" value="Medium-chain alcohol dehydrogenases, catalytic domain"/>
    <property type="match status" value="1"/>
</dbReference>
<dbReference type="SUPFAM" id="SSF51735">
    <property type="entry name" value="NAD(P)-binding Rossmann-fold domains"/>
    <property type="match status" value="1"/>
</dbReference>
<evidence type="ECO:0000313" key="7">
    <source>
        <dbReference type="EMBL" id="PPE75859.1"/>
    </source>
</evidence>
<gene>
    <name evidence="7" type="ORF">C3942_02955</name>
</gene>
<dbReference type="RefSeq" id="WP_104228824.1">
    <property type="nucleotide sequence ID" value="NZ_PSNW01000001.1"/>
</dbReference>
<protein>
    <submittedName>
        <fullName evidence="7">NADP-dependent oxidoreductase</fullName>
    </submittedName>
</protein>
<dbReference type="InterPro" id="IPR051603">
    <property type="entry name" value="Zinc-ADH_QOR/CCCR"/>
</dbReference>
<keyword evidence="5" id="KW-0694">RNA-binding</keyword>
<dbReference type="GO" id="GO:0005737">
    <property type="term" value="C:cytoplasm"/>
    <property type="evidence" value="ECO:0007669"/>
    <property type="project" value="UniProtKB-SubCell"/>
</dbReference>
<comment type="subcellular location">
    <subcellularLocation>
        <location evidence="1">Cytoplasm</location>
    </subcellularLocation>
</comment>
<feature type="domain" description="Enoyl reductase (ER)" evidence="6">
    <location>
        <begin position="14"/>
        <end position="325"/>
    </location>
</feature>
<dbReference type="AlphaFoldDB" id="A0A2S5TLK5"/>
<accession>A0A2S5TLK5</accession>
<dbReference type="SUPFAM" id="SSF50129">
    <property type="entry name" value="GroES-like"/>
    <property type="match status" value="1"/>
</dbReference>
<dbReference type="GO" id="GO:0008270">
    <property type="term" value="F:zinc ion binding"/>
    <property type="evidence" value="ECO:0007669"/>
    <property type="project" value="InterPro"/>
</dbReference>
<comment type="subunit">
    <text evidence="2">Homotetramer.</text>
</comment>
<dbReference type="PANTHER" id="PTHR44154:SF1">
    <property type="entry name" value="QUINONE OXIDOREDUCTASE"/>
    <property type="match status" value="1"/>
</dbReference>
<evidence type="ECO:0000256" key="2">
    <source>
        <dbReference type="ARBA" id="ARBA00011881"/>
    </source>
</evidence>
<dbReference type="CDD" id="cd05289">
    <property type="entry name" value="MDR_like_2"/>
    <property type="match status" value="1"/>
</dbReference>
<dbReference type="EMBL" id="PSNW01000001">
    <property type="protein sequence ID" value="PPE75859.1"/>
    <property type="molecule type" value="Genomic_DNA"/>
</dbReference>
<dbReference type="GO" id="GO:0003723">
    <property type="term" value="F:RNA binding"/>
    <property type="evidence" value="ECO:0007669"/>
    <property type="project" value="UniProtKB-KW"/>
</dbReference>
<proteinExistence type="predicted"/>
<evidence type="ECO:0000256" key="3">
    <source>
        <dbReference type="ARBA" id="ARBA00022490"/>
    </source>
</evidence>
<name>A0A2S5TLK5_9GAMM</name>
<comment type="caution">
    <text evidence="7">The sequence shown here is derived from an EMBL/GenBank/DDBJ whole genome shotgun (WGS) entry which is preliminary data.</text>
</comment>
<dbReference type="GO" id="GO:0016491">
    <property type="term" value="F:oxidoreductase activity"/>
    <property type="evidence" value="ECO:0007669"/>
    <property type="project" value="InterPro"/>
</dbReference>
<keyword evidence="3" id="KW-0963">Cytoplasm</keyword>
<dbReference type="PROSITE" id="PS01162">
    <property type="entry name" value="QOR_ZETA_CRYSTAL"/>
    <property type="match status" value="1"/>
</dbReference>
<dbReference type="Pfam" id="PF08240">
    <property type="entry name" value="ADH_N"/>
    <property type="match status" value="1"/>
</dbReference>
<dbReference type="InterPro" id="IPR036291">
    <property type="entry name" value="NAD(P)-bd_dom_sf"/>
</dbReference>
<dbReference type="SMART" id="SM00829">
    <property type="entry name" value="PKS_ER"/>
    <property type="match status" value="1"/>
</dbReference>
<evidence type="ECO:0000256" key="4">
    <source>
        <dbReference type="ARBA" id="ARBA00022857"/>
    </source>
</evidence>
<dbReference type="OrthoDB" id="9785812at2"/>
<dbReference type="InterPro" id="IPR020843">
    <property type="entry name" value="ER"/>
</dbReference>
<dbReference type="InterPro" id="IPR013154">
    <property type="entry name" value="ADH-like_N"/>
</dbReference>
<dbReference type="PANTHER" id="PTHR44154">
    <property type="entry name" value="QUINONE OXIDOREDUCTASE"/>
    <property type="match status" value="1"/>
</dbReference>
<dbReference type="Pfam" id="PF13602">
    <property type="entry name" value="ADH_zinc_N_2"/>
    <property type="match status" value="1"/>
</dbReference>
<dbReference type="InterPro" id="IPR002364">
    <property type="entry name" value="Quin_OxRdtase/zeta-crystal_CS"/>
</dbReference>
<keyword evidence="8" id="KW-1185">Reference proteome</keyword>
<reference evidence="7 8" key="1">
    <citation type="submission" date="2018-02" db="EMBL/GenBank/DDBJ databases">
        <title>Genome sequencing of Solimonas sp. HR-BB.</title>
        <authorList>
            <person name="Lee Y."/>
            <person name="Jeon C.O."/>
        </authorList>
    </citation>
    <scope>NUCLEOTIDE SEQUENCE [LARGE SCALE GENOMIC DNA]</scope>
    <source>
        <strain evidence="7 8">HR-BB</strain>
    </source>
</reference>
<evidence type="ECO:0000313" key="8">
    <source>
        <dbReference type="Proteomes" id="UP000238220"/>
    </source>
</evidence>
<evidence type="ECO:0000256" key="1">
    <source>
        <dbReference type="ARBA" id="ARBA00004496"/>
    </source>
</evidence>
<dbReference type="InterPro" id="IPR011032">
    <property type="entry name" value="GroES-like_sf"/>
</dbReference>